<dbReference type="EMBL" id="BARV01014539">
    <property type="protein sequence ID" value="GAI32166.1"/>
    <property type="molecule type" value="Genomic_DNA"/>
</dbReference>
<dbReference type="AlphaFoldDB" id="X1NPM3"/>
<evidence type="ECO:0008006" key="2">
    <source>
        <dbReference type="Google" id="ProtNLM"/>
    </source>
</evidence>
<proteinExistence type="predicted"/>
<feature type="non-terminal residue" evidence="1">
    <location>
        <position position="112"/>
    </location>
</feature>
<reference evidence="1" key="1">
    <citation type="journal article" date="2014" name="Front. Microbiol.">
        <title>High frequency of phylogenetically diverse reductive dehalogenase-homologous genes in deep subseafloor sedimentary metagenomes.</title>
        <authorList>
            <person name="Kawai M."/>
            <person name="Futagami T."/>
            <person name="Toyoda A."/>
            <person name="Takaki Y."/>
            <person name="Nishi S."/>
            <person name="Hori S."/>
            <person name="Arai W."/>
            <person name="Tsubouchi T."/>
            <person name="Morono Y."/>
            <person name="Uchiyama I."/>
            <person name="Ito T."/>
            <person name="Fujiyama A."/>
            <person name="Inagaki F."/>
            <person name="Takami H."/>
        </authorList>
    </citation>
    <scope>NUCLEOTIDE SEQUENCE</scope>
    <source>
        <strain evidence="1">Expedition CK06-06</strain>
    </source>
</reference>
<comment type="caution">
    <text evidence="1">The sequence shown here is derived from an EMBL/GenBank/DDBJ whole genome shotgun (WGS) entry which is preliminary data.</text>
</comment>
<accession>X1NPM3</accession>
<gene>
    <name evidence="1" type="ORF">S06H3_25266</name>
</gene>
<evidence type="ECO:0000313" key="1">
    <source>
        <dbReference type="EMBL" id="GAI32166.1"/>
    </source>
</evidence>
<sequence length="112" mass="13069">MQENQNYPFLAKKTSIMPQVQLPIFPSDVKYINSNIGVQTKENNVYYFNGMMPIYHHNKDDYKSFRYVTSQMIVLGNAKQVEIINAFCVSKESVKRWVKIYRKKGANGFFGT</sequence>
<organism evidence="1">
    <name type="scientific">marine sediment metagenome</name>
    <dbReference type="NCBI Taxonomy" id="412755"/>
    <lineage>
        <taxon>unclassified sequences</taxon>
        <taxon>metagenomes</taxon>
        <taxon>ecological metagenomes</taxon>
    </lineage>
</organism>
<protein>
    <recommendedName>
        <fullName evidence="2">Helix-turn-helix domain-containing protein</fullName>
    </recommendedName>
</protein>
<name>X1NPM3_9ZZZZ</name>